<evidence type="ECO:0000313" key="1">
    <source>
        <dbReference type="EMBL" id="KAF2026316.1"/>
    </source>
</evidence>
<proteinExistence type="predicted"/>
<dbReference type="AlphaFoldDB" id="A0A9P4H443"/>
<evidence type="ECO:0008006" key="3">
    <source>
        <dbReference type="Google" id="ProtNLM"/>
    </source>
</evidence>
<organism evidence="1 2">
    <name type="scientific">Setomelanomma holmii</name>
    <dbReference type="NCBI Taxonomy" id="210430"/>
    <lineage>
        <taxon>Eukaryota</taxon>
        <taxon>Fungi</taxon>
        <taxon>Dikarya</taxon>
        <taxon>Ascomycota</taxon>
        <taxon>Pezizomycotina</taxon>
        <taxon>Dothideomycetes</taxon>
        <taxon>Pleosporomycetidae</taxon>
        <taxon>Pleosporales</taxon>
        <taxon>Pleosporineae</taxon>
        <taxon>Phaeosphaeriaceae</taxon>
        <taxon>Setomelanomma</taxon>
    </lineage>
</organism>
<reference evidence="1" key="1">
    <citation type="journal article" date="2020" name="Stud. Mycol.">
        <title>101 Dothideomycetes genomes: a test case for predicting lifestyles and emergence of pathogens.</title>
        <authorList>
            <person name="Haridas S."/>
            <person name="Albert R."/>
            <person name="Binder M."/>
            <person name="Bloem J."/>
            <person name="Labutti K."/>
            <person name="Salamov A."/>
            <person name="Andreopoulos B."/>
            <person name="Baker S."/>
            <person name="Barry K."/>
            <person name="Bills G."/>
            <person name="Bluhm B."/>
            <person name="Cannon C."/>
            <person name="Castanera R."/>
            <person name="Culley D."/>
            <person name="Daum C."/>
            <person name="Ezra D."/>
            <person name="Gonzalez J."/>
            <person name="Henrissat B."/>
            <person name="Kuo A."/>
            <person name="Liang C."/>
            <person name="Lipzen A."/>
            <person name="Lutzoni F."/>
            <person name="Magnuson J."/>
            <person name="Mondo S."/>
            <person name="Nolan M."/>
            <person name="Ohm R."/>
            <person name="Pangilinan J."/>
            <person name="Park H.-J."/>
            <person name="Ramirez L."/>
            <person name="Alfaro M."/>
            <person name="Sun H."/>
            <person name="Tritt A."/>
            <person name="Yoshinaga Y."/>
            <person name="Zwiers L.-H."/>
            <person name="Turgeon B."/>
            <person name="Goodwin S."/>
            <person name="Spatafora J."/>
            <person name="Crous P."/>
            <person name="Grigoriev I."/>
        </authorList>
    </citation>
    <scope>NUCLEOTIDE SEQUENCE</scope>
    <source>
        <strain evidence="1">CBS 110217</strain>
    </source>
</reference>
<protein>
    <recommendedName>
        <fullName evidence="3">HTH CENPB-type domain-containing protein</fullName>
    </recommendedName>
</protein>
<name>A0A9P4H443_9PLEO</name>
<comment type="caution">
    <text evidence="1">The sequence shown here is derived from an EMBL/GenBank/DDBJ whole genome shotgun (WGS) entry which is preliminary data.</text>
</comment>
<sequence>MCKKFGVDRTTLSQRCQGFQQSMTAANLNKQKLHLQEEDELVRYINDLTKRGLSPTREMTRKFGEEIAHKHIGDGWVTCFAKYSLYFDLLYGKITQYDVEPAHTYNMDEKGFAIGVIGKQKRIFSKRMWQSREVSQVLQDGSREWITVLAGVCADGSTLPPGLIYASKKCSIRSN</sequence>
<dbReference type="EMBL" id="ML978246">
    <property type="protein sequence ID" value="KAF2026316.1"/>
    <property type="molecule type" value="Genomic_DNA"/>
</dbReference>
<accession>A0A9P4H443</accession>
<dbReference type="OrthoDB" id="3938460at2759"/>
<gene>
    <name evidence="1" type="ORF">EK21DRAFT_103376</name>
</gene>
<dbReference type="Proteomes" id="UP000799777">
    <property type="component" value="Unassembled WGS sequence"/>
</dbReference>
<keyword evidence="2" id="KW-1185">Reference proteome</keyword>
<evidence type="ECO:0000313" key="2">
    <source>
        <dbReference type="Proteomes" id="UP000799777"/>
    </source>
</evidence>